<feature type="compositionally biased region" description="Polar residues" evidence="3">
    <location>
        <begin position="42"/>
        <end position="55"/>
    </location>
</feature>
<evidence type="ECO:0000313" key="5">
    <source>
        <dbReference type="Proteomes" id="UP000238479"/>
    </source>
</evidence>
<comment type="caution">
    <text evidence="4">The sequence shown here is derived from an EMBL/GenBank/DDBJ whole genome shotgun (WGS) entry which is preliminary data.</text>
</comment>
<accession>A0A2P6Q1I4</accession>
<evidence type="ECO:0000256" key="3">
    <source>
        <dbReference type="SAM" id="MobiDB-lite"/>
    </source>
</evidence>
<name>A0A2P6Q1I4_ROSCH</name>
<dbReference type="OrthoDB" id="691484at2759"/>
<reference evidence="4 5" key="1">
    <citation type="journal article" date="2018" name="Nat. Genet.">
        <title>The Rosa genome provides new insights in the design of modern roses.</title>
        <authorList>
            <person name="Bendahmane M."/>
        </authorList>
    </citation>
    <scope>NUCLEOTIDE SEQUENCE [LARGE SCALE GENOMIC DNA]</scope>
    <source>
        <strain evidence="5">cv. Old Blush</strain>
    </source>
</reference>
<dbReference type="Proteomes" id="UP000238479">
    <property type="component" value="Chromosome 6"/>
</dbReference>
<dbReference type="AlphaFoldDB" id="A0A2P6Q1I4"/>
<keyword evidence="2" id="KW-0539">Nucleus</keyword>
<comment type="subcellular location">
    <subcellularLocation>
        <location evidence="1">Nucleus</location>
    </subcellularLocation>
</comment>
<gene>
    <name evidence="4" type="ORF">RchiOBHm_Chr6g0311951</name>
</gene>
<dbReference type="STRING" id="74649.A0A2P6Q1I4"/>
<dbReference type="InterPro" id="IPR051992">
    <property type="entry name" value="OxStress_Response_Reg"/>
</dbReference>
<evidence type="ECO:0008006" key="6">
    <source>
        <dbReference type="Google" id="ProtNLM"/>
    </source>
</evidence>
<evidence type="ECO:0000313" key="4">
    <source>
        <dbReference type="EMBL" id="PRQ28058.1"/>
    </source>
</evidence>
<organism evidence="4 5">
    <name type="scientific">Rosa chinensis</name>
    <name type="common">China rose</name>
    <dbReference type="NCBI Taxonomy" id="74649"/>
    <lineage>
        <taxon>Eukaryota</taxon>
        <taxon>Viridiplantae</taxon>
        <taxon>Streptophyta</taxon>
        <taxon>Embryophyta</taxon>
        <taxon>Tracheophyta</taxon>
        <taxon>Spermatophyta</taxon>
        <taxon>Magnoliopsida</taxon>
        <taxon>eudicotyledons</taxon>
        <taxon>Gunneridae</taxon>
        <taxon>Pentapetalae</taxon>
        <taxon>rosids</taxon>
        <taxon>fabids</taxon>
        <taxon>Rosales</taxon>
        <taxon>Rosaceae</taxon>
        <taxon>Rosoideae</taxon>
        <taxon>Rosoideae incertae sedis</taxon>
        <taxon>Rosa</taxon>
    </lineage>
</organism>
<proteinExistence type="predicted"/>
<evidence type="ECO:0000256" key="1">
    <source>
        <dbReference type="ARBA" id="ARBA00004123"/>
    </source>
</evidence>
<feature type="compositionally biased region" description="Acidic residues" evidence="3">
    <location>
        <begin position="56"/>
        <end position="66"/>
    </location>
</feature>
<dbReference type="EMBL" id="PDCK01000044">
    <property type="protein sequence ID" value="PRQ28058.1"/>
    <property type="molecule type" value="Genomic_DNA"/>
</dbReference>
<dbReference type="GO" id="GO:0006950">
    <property type="term" value="P:response to stress"/>
    <property type="evidence" value="ECO:0007669"/>
    <property type="project" value="UniProtKB-ARBA"/>
</dbReference>
<sequence length="238" mass="25300">MSIALDRIGDVAPSSGFMHGGAMSFGLIFESSPGEDRAPAVASSSSTSIGKNSDGLSDEGDEENDEAQSSYNGPLDMMEALEEVLPIRRGISKFYNYKSKSFTSLADVSTSSSIKEIAKPDNAYTRKRRNLLASNLFWDKNRNSPLSCRGGISKSSSKRTITASQSTLALAVAMCSSETSPSTSGDSNSSSLTPPSFNKLGNHVAWRSLSLADLQECATSAAVNTTSRFFPSKPNLQP</sequence>
<dbReference type="GO" id="GO:0005634">
    <property type="term" value="C:nucleus"/>
    <property type="evidence" value="ECO:0007669"/>
    <property type="project" value="UniProtKB-SubCell"/>
</dbReference>
<keyword evidence="5" id="KW-1185">Reference proteome</keyword>
<dbReference type="PANTHER" id="PTHR33172">
    <property type="entry name" value="OS08G0516900 PROTEIN"/>
    <property type="match status" value="1"/>
</dbReference>
<feature type="region of interest" description="Disordered" evidence="3">
    <location>
        <begin position="33"/>
        <end position="74"/>
    </location>
</feature>
<dbReference type="OMA" id="FIRGMSC"/>
<evidence type="ECO:0000256" key="2">
    <source>
        <dbReference type="ARBA" id="ARBA00023242"/>
    </source>
</evidence>
<dbReference type="PANTHER" id="PTHR33172:SF37">
    <property type="entry name" value="PROTEIN OXIDATIVE STRESS 3 LIKE 1"/>
    <property type="match status" value="1"/>
</dbReference>
<protein>
    <recommendedName>
        <fullName evidence="6">MTD1</fullName>
    </recommendedName>
</protein>
<dbReference type="Gramene" id="PRQ28058">
    <property type="protein sequence ID" value="PRQ28058"/>
    <property type="gene ID" value="RchiOBHm_Chr6g0311951"/>
</dbReference>